<feature type="region of interest" description="Disordered" evidence="1">
    <location>
        <begin position="1"/>
        <end position="25"/>
    </location>
</feature>
<evidence type="ECO:0000256" key="1">
    <source>
        <dbReference type="SAM" id="MobiDB-lite"/>
    </source>
</evidence>
<sequence length="119" mass="13418">MEALAHAHRATGATVQGEPNAYGARPRVRVAAKHTLAPSAPLLPPLGHWERRGTPRTAWRKREDDNRDDQDRTGRTDDGQSVCQTAMHSLFRRRIGSTMKMYDRHTVGPHGQLSRTERD</sequence>
<evidence type="ECO:0000313" key="2">
    <source>
        <dbReference type="EnsemblMetazoa" id="ACOM042133-PA.1"/>
    </source>
</evidence>
<feature type="compositionally biased region" description="Basic and acidic residues" evidence="1">
    <location>
        <begin position="60"/>
        <end position="78"/>
    </location>
</feature>
<dbReference type="Proteomes" id="UP000075882">
    <property type="component" value="Unassembled WGS sequence"/>
</dbReference>
<proteinExistence type="predicted"/>
<organism evidence="2">
    <name type="scientific">Anopheles coluzzii</name>
    <name type="common">African malaria mosquito</name>
    <dbReference type="NCBI Taxonomy" id="1518534"/>
    <lineage>
        <taxon>Eukaryota</taxon>
        <taxon>Metazoa</taxon>
        <taxon>Ecdysozoa</taxon>
        <taxon>Arthropoda</taxon>
        <taxon>Hexapoda</taxon>
        <taxon>Insecta</taxon>
        <taxon>Pterygota</taxon>
        <taxon>Neoptera</taxon>
        <taxon>Endopterygota</taxon>
        <taxon>Diptera</taxon>
        <taxon>Nematocera</taxon>
        <taxon>Culicoidea</taxon>
        <taxon>Culicidae</taxon>
        <taxon>Anophelinae</taxon>
        <taxon>Anopheles</taxon>
    </lineage>
</organism>
<dbReference type="EnsemblMetazoa" id="ACOM042133-RA">
    <property type="protein sequence ID" value="ACOM042133-PA.1"/>
    <property type="gene ID" value="ACOM042133"/>
</dbReference>
<feature type="region of interest" description="Disordered" evidence="1">
    <location>
        <begin position="38"/>
        <end position="119"/>
    </location>
</feature>
<dbReference type="AlphaFoldDB" id="A0A8W7Q210"/>
<reference evidence="2" key="1">
    <citation type="submission" date="2022-08" db="UniProtKB">
        <authorList>
            <consortium name="EnsemblMetazoa"/>
        </authorList>
    </citation>
    <scope>IDENTIFICATION</scope>
</reference>
<accession>A0A8W7Q210</accession>
<protein>
    <submittedName>
        <fullName evidence="2">Uncharacterized protein</fullName>
    </submittedName>
</protein>
<name>A0A8W7Q210_ANOCL</name>